<name>A0ACC0HWV0_9ERIC</name>
<dbReference type="EMBL" id="CM045759">
    <property type="protein sequence ID" value="KAI8018014.1"/>
    <property type="molecule type" value="Genomic_DNA"/>
</dbReference>
<protein>
    <submittedName>
        <fullName evidence="1">MLO-like protein 14</fullName>
    </submittedName>
</protein>
<organism evidence="1 2">
    <name type="scientific">Camellia lanceoleosa</name>
    <dbReference type="NCBI Taxonomy" id="1840588"/>
    <lineage>
        <taxon>Eukaryota</taxon>
        <taxon>Viridiplantae</taxon>
        <taxon>Streptophyta</taxon>
        <taxon>Embryophyta</taxon>
        <taxon>Tracheophyta</taxon>
        <taxon>Spermatophyta</taxon>
        <taxon>Magnoliopsida</taxon>
        <taxon>eudicotyledons</taxon>
        <taxon>Gunneridae</taxon>
        <taxon>Pentapetalae</taxon>
        <taxon>asterids</taxon>
        <taxon>Ericales</taxon>
        <taxon>Theaceae</taxon>
        <taxon>Camellia</taxon>
    </lineage>
</organism>
<sequence>MRSLALTPTWSVATVMAIFVVVSLLVERSIHRLSNWLRKTNRKPLFKAVEKMKEGFIPLLLTATSGIISNICILTSFYESVFSSCTKSEVQDDTEDNVSQGRKLLMAFAFPHSIVKIHSWRIWEVEAYLEQHELLTVDLLKNEIPFEEESVVLFEDVKTSLVLVNIINGFCTIGAGNLVFLVKLGEALELRDSFWGVLLQGHAV</sequence>
<evidence type="ECO:0000313" key="2">
    <source>
        <dbReference type="Proteomes" id="UP001060215"/>
    </source>
</evidence>
<gene>
    <name evidence="1" type="ORF">LOK49_LG04G00475</name>
</gene>
<evidence type="ECO:0000313" key="1">
    <source>
        <dbReference type="EMBL" id="KAI8018014.1"/>
    </source>
</evidence>
<dbReference type="Proteomes" id="UP001060215">
    <property type="component" value="Chromosome 2"/>
</dbReference>
<keyword evidence="2" id="KW-1185">Reference proteome</keyword>
<proteinExistence type="predicted"/>
<reference evidence="1 2" key="1">
    <citation type="journal article" date="2022" name="Plant J.">
        <title>Chromosome-level genome of Camellia lanceoleosa provides a valuable resource for understanding genome evolution and self-incompatibility.</title>
        <authorList>
            <person name="Gong W."/>
            <person name="Xiao S."/>
            <person name="Wang L."/>
            <person name="Liao Z."/>
            <person name="Chang Y."/>
            <person name="Mo W."/>
            <person name="Hu G."/>
            <person name="Li W."/>
            <person name="Zhao G."/>
            <person name="Zhu H."/>
            <person name="Hu X."/>
            <person name="Ji K."/>
            <person name="Xiang X."/>
            <person name="Song Q."/>
            <person name="Yuan D."/>
            <person name="Jin S."/>
            <person name="Zhang L."/>
        </authorList>
    </citation>
    <scope>NUCLEOTIDE SEQUENCE [LARGE SCALE GENOMIC DNA]</scope>
    <source>
        <strain evidence="1">SQ_2022a</strain>
    </source>
</reference>
<accession>A0ACC0HWV0</accession>
<comment type="caution">
    <text evidence="1">The sequence shown here is derived from an EMBL/GenBank/DDBJ whole genome shotgun (WGS) entry which is preliminary data.</text>
</comment>